<dbReference type="Pfam" id="PF13439">
    <property type="entry name" value="Glyco_transf_4"/>
    <property type="match status" value="1"/>
</dbReference>
<feature type="domain" description="Glycosyltransferase subfamily 4-like N-terminal" evidence="3">
    <location>
        <begin position="477"/>
        <end position="529"/>
    </location>
</feature>
<dbReference type="PANTHER" id="PTHR46401">
    <property type="entry name" value="GLYCOSYLTRANSFERASE WBBK-RELATED"/>
    <property type="match status" value="1"/>
</dbReference>
<keyword evidence="5" id="KW-1185">Reference proteome</keyword>
<dbReference type="PANTHER" id="PTHR46401:SF2">
    <property type="entry name" value="GLYCOSYLTRANSFERASE WBBK-RELATED"/>
    <property type="match status" value="1"/>
</dbReference>
<dbReference type="InterPro" id="IPR028098">
    <property type="entry name" value="Glyco_trans_4-like_N"/>
</dbReference>
<evidence type="ECO:0000256" key="1">
    <source>
        <dbReference type="ARBA" id="ARBA00022676"/>
    </source>
</evidence>
<sequence length="721" mass="80795">MSRVVLYGDVNPNLIDGSSIWLSSISEVLASVVDEVHVFLKAKINDHTLTQHLLQIPSVTLHEPKGRGNNILTPSQAAEWVDRFVAENHVDAVIVRGLEACTTFAARTALAPKLWSYITDLPFPPSAADQERIAKVDEVARCSRRMLAQTDAARAYLESIVPSAAGKTIVTPPMIPVPELGSVLTEFPEQLGTHDRPVRLVYAGKMAAQWKTLEMLELPAALARLGVRATLDVAGAKVNAKKGDPEWAGRMLEALKSYDSDPGSGVTWHGSLSRSDSIKLIQESHLGVGWRTSELDSSLEVSTKALEYGLNHTVPIVNRTRDHVELLGAKYPFFASADDTPADLAGTIAQNLSALTESARVALHTASAYTFHEATKRFRDHFDRVAVGDPTPDRRGTKNLLIASHDLKFMGELMERWTVDDRVRLRIDGWKSLHQHDERSSSRDVAWADTVLCEWAGPNLVWYSNNKKPGQKLISRLHRFELGGKWLEAVAWDQVDQLIFVSEFIREDAVRQLKFPREKTKVIPNAVDTVDLDRPKECDAQFHLGVIGFVPILKRPDLAVRLLERLIEEDDRYQLHFKGRMPWEYPYEWNKPVQKQRYLTFFNRIGSNPALKDSVRFEPFSPDMGNWLRRVGFVLSPSDLESFHLAPAEGMASGAVPIVRKREGSAQIFGAKNVFSSIDEAALRILSLRDRSEFHKSSAAAKRYAKNWDIEKVIAAWSETL</sequence>
<dbReference type="EMBL" id="CP077302">
    <property type="protein sequence ID" value="QXB18814.1"/>
    <property type="molecule type" value="Genomic_DNA"/>
</dbReference>
<proteinExistence type="predicted"/>
<reference evidence="4 5" key="1">
    <citation type="submission" date="2021-06" db="EMBL/GenBank/DDBJ databases">
        <title>FDA dAtabase for Regulatory Grade micrObial Sequences (FDA-ARGOS): Supporting development and validation of Infectious Disease Dx tests.</title>
        <authorList>
            <person name="Sproer C."/>
            <person name="Gronow S."/>
            <person name="Severitt S."/>
            <person name="Schroder I."/>
            <person name="Tallon L."/>
            <person name="Sadzewicz L."/>
            <person name="Zhao X."/>
            <person name="Boylan J."/>
            <person name="Ott S."/>
            <person name="Bowen H."/>
            <person name="Vavikolanu K."/>
            <person name="Mehta A."/>
            <person name="Aluvathingal J."/>
            <person name="Nadendla S."/>
            <person name="Lowell S."/>
            <person name="Myers T."/>
            <person name="Yan Y."/>
        </authorList>
    </citation>
    <scope>NUCLEOTIDE SEQUENCE [LARGE SCALE GENOMIC DNA]</scope>
    <source>
        <strain evidence="4 5">FDAARGOS 1425</strain>
    </source>
</reference>
<accession>A0ABX8KVI1</accession>
<organism evidence="4 5">
    <name type="scientific">Corynebacterium coyleae</name>
    <dbReference type="NCBI Taxonomy" id="53374"/>
    <lineage>
        <taxon>Bacteria</taxon>
        <taxon>Bacillati</taxon>
        <taxon>Actinomycetota</taxon>
        <taxon>Actinomycetes</taxon>
        <taxon>Mycobacteriales</taxon>
        <taxon>Corynebacteriaceae</taxon>
        <taxon>Corynebacterium</taxon>
    </lineage>
</organism>
<dbReference type="RefSeq" id="WP_092100389.1">
    <property type="nucleotide sequence ID" value="NZ_CP047198.1"/>
</dbReference>
<dbReference type="Gene3D" id="3.40.50.2000">
    <property type="entry name" value="Glycogen Phosphorylase B"/>
    <property type="match status" value="2"/>
</dbReference>
<gene>
    <name evidence="4" type="ORF">I6L55_01465</name>
</gene>
<protein>
    <submittedName>
        <fullName evidence="4">Glycosyltransferase</fullName>
    </submittedName>
</protein>
<name>A0ABX8KVI1_9CORY</name>
<dbReference type="CDD" id="cd03801">
    <property type="entry name" value="GT4_PimA-like"/>
    <property type="match status" value="1"/>
</dbReference>
<dbReference type="SUPFAM" id="SSF53756">
    <property type="entry name" value="UDP-Glycosyltransferase/glycogen phosphorylase"/>
    <property type="match status" value="2"/>
</dbReference>
<keyword evidence="1" id="KW-0328">Glycosyltransferase</keyword>
<evidence type="ECO:0000259" key="3">
    <source>
        <dbReference type="Pfam" id="PF13439"/>
    </source>
</evidence>
<keyword evidence="2" id="KW-0808">Transferase</keyword>
<evidence type="ECO:0000313" key="4">
    <source>
        <dbReference type="EMBL" id="QXB18814.1"/>
    </source>
</evidence>
<dbReference type="GeneID" id="92748840"/>
<dbReference type="Proteomes" id="UP000683520">
    <property type="component" value="Chromosome"/>
</dbReference>
<evidence type="ECO:0000313" key="5">
    <source>
        <dbReference type="Proteomes" id="UP000683520"/>
    </source>
</evidence>
<evidence type="ECO:0000256" key="2">
    <source>
        <dbReference type="ARBA" id="ARBA00022679"/>
    </source>
</evidence>